<dbReference type="Proteomes" id="UP001272097">
    <property type="component" value="Unassembled WGS sequence"/>
</dbReference>
<dbReference type="EMBL" id="JAVIIS010000017">
    <property type="protein sequence ID" value="MDX8440767.1"/>
    <property type="molecule type" value="Genomic_DNA"/>
</dbReference>
<name>A0ABU4X0Q6_9HYPH</name>
<evidence type="ECO:0000313" key="2">
    <source>
        <dbReference type="Proteomes" id="UP001272097"/>
    </source>
</evidence>
<sequence length="66" mass="7203">MYILTAPIFAMVLGIAIGVQIAPTDRKNLKIPPKTGQKQPILGLKGPIVTLRQQWGANFPFTSKLT</sequence>
<comment type="caution">
    <text evidence="1">The sequence shown here is derived from an EMBL/GenBank/DDBJ whole genome shotgun (WGS) entry which is preliminary data.</text>
</comment>
<evidence type="ECO:0000313" key="1">
    <source>
        <dbReference type="EMBL" id="MDX8440767.1"/>
    </source>
</evidence>
<protein>
    <submittedName>
        <fullName evidence="1">Uncharacterized protein</fullName>
    </submittedName>
</protein>
<gene>
    <name evidence="1" type="ORF">RFM51_14305</name>
</gene>
<dbReference type="RefSeq" id="WP_320214687.1">
    <property type="nucleotide sequence ID" value="NZ_JAVIIS010000017.1"/>
</dbReference>
<keyword evidence="2" id="KW-1185">Reference proteome</keyword>
<accession>A0ABU4X0Q6</accession>
<organism evidence="1 2">
    <name type="scientific">Mesorhizobium australafricanum</name>
    <dbReference type="NCBI Taxonomy" id="3072311"/>
    <lineage>
        <taxon>Bacteria</taxon>
        <taxon>Pseudomonadati</taxon>
        <taxon>Pseudomonadota</taxon>
        <taxon>Alphaproteobacteria</taxon>
        <taxon>Hyphomicrobiales</taxon>
        <taxon>Phyllobacteriaceae</taxon>
        <taxon>Mesorhizobium</taxon>
    </lineage>
</organism>
<proteinExistence type="predicted"/>
<reference evidence="1 2" key="1">
    <citation type="submission" date="2023-08" db="EMBL/GenBank/DDBJ databases">
        <title>Implementing the SeqCode for naming new Mesorhizobium species isolated from Vachellia karroo root nodules.</title>
        <authorList>
            <person name="Van Lill M."/>
        </authorList>
    </citation>
    <scope>NUCLEOTIDE SEQUENCE [LARGE SCALE GENOMIC DNA]</scope>
    <source>
        <strain evidence="1 2">VK3E</strain>
    </source>
</reference>